<dbReference type="EMBL" id="PSSX01000004">
    <property type="protein sequence ID" value="PPI84871.1"/>
    <property type="molecule type" value="Genomic_DNA"/>
</dbReference>
<keyword evidence="2" id="KW-0489">Methyltransferase</keyword>
<protein>
    <submittedName>
        <fullName evidence="2">SAM-dependent methyltransferase</fullName>
    </submittedName>
</protein>
<dbReference type="InterPro" id="IPR029063">
    <property type="entry name" value="SAM-dependent_MTases_sf"/>
</dbReference>
<gene>
    <name evidence="2" type="ORF">KEHDKFFH_06595</name>
</gene>
<feature type="domain" description="Methyltransferase" evidence="1">
    <location>
        <begin position="139"/>
        <end position="240"/>
    </location>
</feature>
<dbReference type="SUPFAM" id="SSF53335">
    <property type="entry name" value="S-adenosyl-L-methionine-dependent methyltransferases"/>
    <property type="match status" value="1"/>
</dbReference>
<dbReference type="GO" id="GO:0008168">
    <property type="term" value="F:methyltransferase activity"/>
    <property type="evidence" value="ECO:0007669"/>
    <property type="project" value="UniProtKB-KW"/>
</dbReference>
<keyword evidence="3" id="KW-1185">Reference proteome</keyword>
<dbReference type="PANTHER" id="PTHR13369">
    <property type="match status" value="1"/>
</dbReference>
<dbReference type="OrthoDB" id="5298194at2"/>
<dbReference type="PANTHER" id="PTHR13369:SF0">
    <property type="entry name" value="GLUTATHIONE S-TRANSFERASE C-TERMINAL DOMAIN-CONTAINING PROTEIN"/>
    <property type="match status" value="1"/>
</dbReference>
<evidence type="ECO:0000313" key="2">
    <source>
        <dbReference type="EMBL" id="PPI84871.1"/>
    </source>
</evidence>
<dbReference type="InterPro" id="IPR025714">
    <property type="entry name" value="Methyltranfer_dom"/>
</dbReference>
<evidence type="ECO:0000313" key="3">
    <source>
        <dbReference type="Proteomes" id="UP000239917"/>
    </source>
</evidence>
<dbReference type="GO" id="GO:0032259">
    <property type="term" value="P:methylation"/>
    <property type="evidence" value="ECO:0007669"/>
    <property type="project" value="UniProtKB-KW"/>
</dbReference>
<dbReference type="Pfam" id="PF13679">
    <property type="entry name" value="Methyltransf_32"/>
    <property type="match status" value="1"/>
</dbReference>
<accession>A0A2S5ZC05</accession>
<dbReference type="CDD" id="cd02440">
    <property type="entry name" value="AdoMet_MTases"/>
    <property type="match status" value="1"/>
</dbReference>
<dbReference type="Proteomes" id="UP000239917">
    <property type="component" value="Unassembled WGS sequence"/>
</dbReference>
<dbReference type="RefSeq" id="WP_104321177.1">
    <property type="nucleotide sequence ID" value="NZ_PSSX01000004.1"/>
</dbReference>
<sequence length="424" mass="48204">MTLPPAASLHHGAESFYQRWQQLNDWLVQHREFWQPAPFMTPEPAWAKRYPELTAMLAELTDAECRHLDDAPVELAARASRWLPSLEGYADMVQLPELLPSAEEVSKVTLPEIRATDMPGRKRLQSGAFAAALAPLEHSALDWCCGKGHLSRTLAPLCSGEIQGFEWNPELVHDGNRLARHFGDRVSIACQDVMASDLALPDSYHGVALHACGDLHRQLLKRGSEAGLPRLSFSPCCYHLTDQDIYRPISRRASAYQKVLKPGRNDLRLAVQETVTAPARVREQTQRISQWRLGFDGLQRSLRGRDDYLPVPSHPARLLSEGFPAFCHWAAAKKQLELPETVDFDFWLAFGERRLAQVRRHELVRHLFRRPLELWMVLDYAIFLEEQGYRVKLGQFCDRALTPRNLLLDAVRVSGTPPVQHSRP</sequence>
<organism evidence="2 3">
    <name type="scientific">Marinobacter maroccanus</name>
    <dbReference type="NCBI Taxonomy" id="2055143"/>
    <lineage>
        <taxon>Bacteria</taxon>
        <taxon>Pseudomonadati</taxon>
        <taxon>Pseudomonadota</taxon>
        <taxon>Gammaproteobacteria</taxon>
        <taxon>Pseudomonadales</taxon>
        <taxon>Marinobacteraceae</taxon>
        <taxon>Marinobacter</taxon>
    </lineage>
</organism>
<keyword evidence="2" id="KW-0808">Transferase</keyword>
<evidence type="ECO:0000259" key="1">
    <source>
        <dbReference type="Pfam" id="PF13679"/>
    </source>
</evidence>
<name>A0A2S5ZC05_9GAMM</name>
<reference evidence="2 3" key="1">
    <citation type="submission" date="2018-01" db="EMBL/GenBank/DDBJ databases">
        <title>Complete genome sequences of the type strains of Marinobacter flavimaris and Marinobacter maroccanus.</title>
        <authorList>
            <person name="Palau M."/>
            <person name="Boujida N."/>
            <person name="Manresa A."/>
            <person name="Minana-Galbis D."/>
        </authorList>
    </citation>
    <scope>NUCLEOTIDE SEQUENCE [LARGE SCALE GENOMIC DNA]</scope>
    <source>
        <strain evidence="2 3">N4</strain>
    </source>
</reference>
<comment type="caution">
    <text evidence="2">The sequence shown here is derived from an EMBL/GenBank/DDBJ whole genome shotgun (WGS) entry which is preliminary data.</text>
</comment>
<dbReference type="AlphaFoldDB" id="A0A2S5ZC05"/>
<dbReference type="Gene3D" id="3.40.50.150">
    <property type="entry name" value="Vaccinia Virus protein VP39"/>
    <property type="match status" value="1"/>
</dbReference>
<proteinExistence type="predicted"/>